<accession>A0ABT4QAJ4</accession>
<feature type="transmembrane region" description="Helical" evidence="2">
    <location>
        <begin position="43"/>
        <end position="62"/>
    </location>
</feature>
<keyword evidence="6" id="KW-1185">Reference proteome</keyword>
<dbReference type="InterPro" id="IPR048447">
    <property type="entry name" value="DUF1980_C"/>
</dbReference>
<evidence type="ECO:0000313" key="5">
    <source>
        <dbReference type="EMBL" id="MCZ8513839.1"/>
    </source>
</evidence>
<organism evidence="5 6">
    <name type="scientific">Paenibacillus gyeongsangnamensis</name>
    <dbReference type="NCBI Taxonomy" id="3388067"/>
    <lineage>
        <taxon>Bacteria</taxon>
        <taxon>Bacillati</taxon>
        <taxon>Bacillota</taxon>
        <taxon>Bacilli</taxon>
        <taxon>Bacillales</taxon>
        <taxon>Paenibacillaceae</taxon>
        <taxon>Paenibacillus</taxon>
    </lineage>
</organism>
<name>A0ABT4QAJ4_9BACL</name>
<feature type="compositionally biased region" description="Low complexity" evidence="1">
    <location>
        <begin position="156"/>
        <end position="187"/>
    </location>
</feature>
<dbReference type="InterPro" id="IPR048493">
    <property type="entry name" value="DUF1980_N"/>
</dbReference>
<dbReference type="InterPro" id="IPR052955">
    <property type="entry name" value="UPF0703_membrane_permease"/>
</dbReference>
<evidence type="ECO:0000313" key="6">
    <source>
        <dbReference type="Proteomes" id="UP001527882"/>
    </source>
</evidence>
<keyword evidence="2" id="KW-0812">Transmembrane</keyword>
<comment type="caution">
    <text evidence="5">The sequence shown here is derived from an EMBL/GenBank/DDBJ whole genome shotgun (WGS) entry which is preliminary data.</text>
</comment>
<feature type="domain" description="DUF1980" evidence="3">
    <location>
        <begin position="12"/>
        <end position="123"/>
    </location>
</feature>
<evidence type="ECO:0000256" key="1">
    <source>
        <dbReference type="SAM" id="MobiDB-lite"/>
    </source>
</evidence>
<proteinExistence type="predicted"/>
<dbReference type="PANTHER" id="PTHR40047:SF1">
    <property type="entry name" value="UPF0703 PROTEIN YCGQ"/>
    <property type="match status" value="1"/>
</dbReference>
<dbReference type="Pfam" id="PF09323">
    <property type="entry name" value="DUF1980"/>
    <property type="match status" value="1"/>
</dbReference>
<feature type="region of interest" description="Disordered" evidence="1">
    <location>
        <begin position="135"/>
        <end position="187"/>
    </location>
</feature>
<dbReference type="NCBIfam" id="TIGR03943">
    <property type="entry name" value="TIGR03943 family putative permease subunit"/>
    <property type="match status" value="1"/>
</dbReference>
<dbReference type="RefSeq" id="WP_269882362.1">
    <property type="nucleotide sequence ID" value="NZ_JAQAGZ010000009.1"/>
</dbReference>
<feature type="transmembrane region" description="Helical" evidence="2">
    <location>
        <begin position="91"/>
        <end position="108"/>
    </location>
</feature>
<evidence type="ECO:0000256" key="2">
    <source>
        <dbReference type="SAM" id="Phobius"/>
    </source>
</evidence>
<keyword evidence="2" id="KW-0472">Membrane</keyword>
<protein>
    <submittedName>
        <fullName evidence="5">TIGR03943 family protein</fullName>
    </submittedName>
</protein>
<evidence type="ECO:0000259" key="4">
    <source>
        <dbReference type="Pfam" id="PF21537"/>
    </source>
</evidence>
<dbReference type="PANTHER" id="PTHR40047">
    <property type="entry name" value="UPF0703 PROTEIN YCGQ"/>
    <property type="match status" value="1"/>
</dbReference>
<feature type="transmembrane region" description="Helical" evidence="2">
    <location>
        <begin position="12"/>
        <end position="37"/>
    </location>
</feature>
<sequence length="335" mass="35587">MRPRTLGFHHTIKALILLGFAVYIAYLVKTDGILLYIAPRMTAYVKLSSLALYIVAIYQLYLGIRAFGGRTETDCDCDHDHTPSSSKLKNTLLYGLFVFPLLLGFLLPDTTMGSSLAAKKGMNLNSAASVKKDSAAAQPAAPAPSPGGGQAGGAGSAPAAPPSGNVAAAGSGSSAASSGTAGGTASNSGELFPSDKFTKSYADFAKKLYAMDVIPVKEDLFMETLTSVDLFLDRFVGKKLQLTGFVYRQDEMKPNQFVVARFSIQCCSADASPFGVLAEYDKAQTLASDSWVTVTGTISKAKYEDNDILVLKVEKVVKAEPAKTPYVYPNYDFGS</sequence>
<feature type="compositionally biased region" description="Gly residues" evidence="1">
    <location>
        <begin position="146"/>
        <end position="155"/>
    </location>
</feature>
<gene>
    <name evidence="5" type="ORF">O9H85_15625</name>
</gene>
<dbReference type="InterPro" id="IPR015402">
    <property type="entry name" value="DUF1980"/>
</dbReference>
<evidence type="ECO:0000259" key="3">
    <source>
        <dbReference type="Pfam" id="PF09323"/>
    </source>
</evidence>
<dbReference type="EMBL" id="JAQAGZ010000009">
    <property type="protein sequence ID" value="MCZ8513839.1"/>
    <property type="molecule type" value="Genomic_DNA"/>
</dbReference>
<keyword evidence="2" id="KW-1133">Transmembrane helix</keyword>
<dbReference type="Proteomes" id="UP001527882">
    <property type="component" value="Unassembled WGS sequence"/>
</dbReference>
<feature type="domain" description="DUF1980" evidence="4">
    <location>
        <begin position="193"/>
        <end position="329"/>
    </location>
</feature>
<reference evidence="5 6" key="1">
    <citation type="submission" date="2022-12" db="EMBL/GenBank/DDBJ databases">
        <title>Draft genome sequence of Paenibacillus sp. dW9.</title>
        <authorList>
            <person name="Choi E.-W."/>
            <person name="Kim D.-U."/>
        </authorList>
    </citation>
    <scope>NUCLEOTIDE SEQUENCE [LARGE SCALE GENOMIC DNA]</scope>
    <source>
        <strain evidence="6">dW9</strain>
    </source>
</reference>
<dbReference type="Pfam" id="PF21537">
    <property type="entry name" value="DUF1980_C"/>
    <property type="match status" value="1"/>
</dbReference>